<evidence type="ECO:0000313" key="9">
    <source>
        <dbReference type="EMBL" id="CAK9007552.1"/>
    </source>
</evidence>
<accession>A0ABP0IZM8</accession>
<comment type="caution">
    <text evidence="9">The sequence shown here is derived from an EMBL/GenBank/DDBJ whole genome shotgun (WGS) entry which is preliminary data.</text>
</comment>
<evidence type="ECO:0000256" key="2">
    <source>
        <dbReference type="ARBA" id="ARBA00007647"/>
    </source>
</evidence>
<organism evidence="9 10">
    <name type="scientific">Durusdinium trenchii</name>
    <dbReference type="NCBI Taxonomy" id="1381693"/>
    <lineage>
        <taxon>Eukaryota</taxon>
        <taxon>Sar</taxon>
        <taxon>Alveolata</taxon>
        <taxon>Dinophyceae</taxon>
        <taxon>Suessiales</taxon>
        <taxon>Symbiodiniaceae</taxon>
        <taxon>Durusdinium</taxon>
    </lineage>
</organism>
<feature type="chain" id="PRO_5046020107" description="Glycosyltransferase family 92 protein" evidence="8">
    <location>
        <begin position="25"/>
        <end position="459"/>
    </location>
</feature>
<keyword evidence="6" id="KW-1133">Transmembrane helix</keyword>
<protein>
    <recommendedName>
        <fullName evidence="11">Glycosyltransferase family 92 protein</fullName>
    </recommendedName>
</protein>
<evidence type="ECO:0000256" key="6">
    <source>
        <dbReference type="ARBA" id="ARBA00022989"/>
    </source>
</evidence>
<dbReference type="PANTHER" id="PTHR21461">
    <property type="entry name" value="GLYCOSYLTRANSFERASE FAMILY 92 PROTEIN"/>
    <property type="match status" value="1"/>
</dbReference>
<dbReference type="EMBL" id="CAXAMM010005524">
    <property type="protein sequence ID" value="CAK9007552.1"/>
    <property type="molecule type" value="Genomic_DNA"/>
</dbReference>
<keyword evidence="4" id="KW-0808">Transferase</keyword>
<evidence type="ECO:0000256" key="4">
    <source>
        <dbReference type="ARBA" id="ARBA00022679"/>
    </source>
</evidence>
<evidence type="ECO:0000256" key="1">
    <source>
        <dbReference type="ARBA" id="ARBA00004167"/>
    </source>
</evidence>
<dbReference type="Pfam" id="PF01697">
    <property type="entry name" value="Glyco_transf_92"/>
    <property type="match status" value="1"/>
</dbReference>
<evidence type="ECO:0000256" key="5">
    <source>
        <dbReference type="ARBA" id="ARBA00022692"/>
    </source>
</evidence>
<comment type="subcellular location">
    <subcellularLocation>
        <location evidence="1">Membrane</location>
        <topology evidence="1">Single-pass membrane protein</topology>
    </subcellularLocation>
</comment>
<keyword evidence="3" id="KW-0328">Glycosyltransferase</keyword>
<evidence type="ECO:0000313" key="10">
    <source>
        <dbReference type="Proteomes" id="UP001642464"/>
    </source>
</evidence>
<dbReference type="InterPro" id="IPR008166">
    <property type="entry name" value="Glyco_transf_92"/>
</dbReference>
<proteinExistence type="inferred from homology"/>
<name>A0ABP0IZM8_9DINO</name>
<sequence>MSTLSLHGPFFALLCLVTVDCGDGKRHVAETENEALIQVSRFVSNASQSWRSTQDLASVSLSQRMEVYTDEIDFELQFLSAVPVFTDQDNYIALIHNNTAALQKYVQNHSFFCTGPNGSHRTQLRLSASLRAELSIFACDWPKEDAMTGEYDVFLELPNGEIIGQVHANYKPSLLKQYGTMACVRNLWNDPGANVSGLESFPQWLDYHRMHGVHHFIIYTTSDMSPALQEMYQPYIDEGVVTRVHLDVPAERCWCYTCVQQLLILNDCLYRAKGHARWLLPSLDVDEYLRVNLPAEDVTRLMDGRSEGRRPVASIFFKKFRFARAPPGSLDISSPRYSNIPEDNAYKYAANVSLVNVVSVHHHQPVKGLGKILYESPTVAAVNHYRHPHLIETQTFAFANSSDNSLLAKVPLLEASLEKRYGAGWKGFLERMRAAPELTNWSCSAYSLSANGPPVWENE</sequence>
<gene>
    <name evidence="9" type="ORF">SCF082_LOCUS9503</name>
</gene>
<dbReference type="PANTHER" id="PTHR21461:SF69">
    <property type="entry name" value="GLYCOSYLTRANSFERASE FAMILY 92 PROTEIN"/>
    <property type="match status" value="1"/>
</dbReference>
<keyword evidence="8" id="KW-0732">Signal</keyword>
<comment type="similarity">
    <text evidence="2">Belongs to the glycosyltransferase 92 family.</text>
</comment>
<feature type="signal peptide" evidence="8">
    <location>
        <begin position="1"/>
        <end position="24"/>
    </location>
</feature>
<evidence type="ECO:0000256" key="3">
    <source>
        <dbReference type="ARBA" id="ARBA00022676"/>
    </source>
</evidence>
<keyword evidence="10" id="KW-1185">Reference proteome</keyword>
<evidence type="ECO:0000256" key="7">
    <source>
        <dbReference type="ARBA" id="ARBA00023136"/>
    </source>
</evidence>
<evidence type="ECO:0000256" key="8">
    <source>
        <dbReference type="SAM" id="SignalP"/>
    </source>
</evidence>
<reference evidence="9 10" key="1">
    <citation type="submission" date="2024-02" db="EMBL/GenBank/DDBJ databases">
        <authorList>
            <person name="Chen Y."/>
            <person name="Shah S."/>
            <person name="Dougan E. K."/>
            <person name="Thang M."/>
            <person name="Chan C."/>
        </authorList>
    </citation>
    <scope>NUCLEOTIDE SEQUENCE [LARGE SCALE GENOMIC DNA]</scope>
</reference>
<keyword evidence="7" id="KW-0472">Membrane</keyword>
<keyword evidence="5" id="KW-0812">Transmembrane</keyword>
<dbReference type="Proteomes" id="UP001642464">
    <property type="component" value="Unassembled WGS sequence"/>
</dbReference>
<evidence type="ECO:0008006" key="11">
    <source>
        <dbReference type="Google" id="ProtNLM"/>
    </source>
</evidence>